<organism evidence="1 2">
    <name type="scientific">Klenkia brasiliensis</name>
    <dbReference type="NCBI Taxonomy" id="333142"/>
    <lineage>
        <taxon>Bacteria</taxon>
        <taxon>Bacillati</taxon>
        <taxon>Actinomycetota</taxon>
        <taxon>Actinomycetes</taxon>
        <taxon>Geodermatophilales</taxon>
        <taxon>Geodermatophilaceae</taxon>
        <taxon>Klenkia</taxon>
    </lineage>
</organism>
<dbReference type="Proteomes" id="UP000198863">
    <property type="component" value="Unassembled WGS sequence"/>
</dbReference>
<evidence type="ECO:0000313" key="2">
    <source>
        <dbReference type="Proteomes" id="UP000198863"/>
    </source>
</evidence>
<reference evidence="2" key="1">
    <citation type="submission" date="2016-10" db="EMBL/GenBank/DDBJ databases">
        <authorList>
            <person name="Varghese N."/>
            <person name="Submissions S."/>
        </authorList>
    </citation>
    <scope>NUCLEOTIDE SEQUENCE [LARGE SCALE GENOMIC DNA]</scope>
    <source>
        <strain evidence="2">DSM 44526</strain>
    </source>
</reference>
<proteinExistence type="predicted"/>
<protein>
    <submittedName>
        <fullName evidence="1">Uncharacterized protein</fullName>
    </submittedName>
</protein>
<dbReference type="EMBL" id="FNCF01000003">
    <property type="protein sequence ID" value="SDG32160.1"/>
    <property type="molecule type" value="Genomic_DNA"/>
</dbReference>
<gene>
    <name evidence="1" type="ORF">SAMN05660324_2379</name>
</gene>
<name>A0A1G7TC36_9ACTN</name>
<dbReference type="AlphaFoldDB" id="A0A1G7TC36"/>
<keyword evidence="2" id="KW-1185">Reference proteome</keyword>
<accession>A0A1G7TC36</accession>
<sequence>MTTGSQPARPTWVITISDPESGGRLTEIGLGEDGLWRPVVADRLL</sequence>
<evidence type="ECO:0000313" key="1">
    <source>
        <dbReference type="EMBL" id="SDG32160.1"/>
    </source>
</evidence>
<dbReference type="RefSeq" id="WP_165640246.1">
    <property type="nucleotide sequence ID" value="NZ_FNCF01000003.1"/>
</dbReference>